<accession>A0A975BFJ7</accession>
<gene>
    <name evidence="1" type="ORF">dnm_004370</name>
</gene>
<evidence type="ECO:0000313" key="1">
    <source>
        <dbReference type="EMBL" id="QTA84441.1"/>
    </source>
</evidence>
<dbReference type="KEGG" id="dmm:dnm_004370"/>
<dbReference type="AlphaFoldDB" id="A0A975BFJ7"/>
<evidence type="ECO:0000313" key="2">
    <source>
        <dbReference type="Proteomes" id="UP000663722"/>
    </source>
</evidence>
<name>A0A975BFJ7_9BACT</name>
<dbReference type="Proteomes" id="UP000663722">
    <property type="component" value="Chromosome"/>
</dbReference>
<proteinExistence type="predicted"/>
<dbReference type="EMBL" id="CP061800">
    <property type="protein sequence ID" value="QTA84441.1"/>
    <property type="molecule type" value="Genomic_DNA"/>
</dbReference>
<sequence>MLANLGQFNKIEELITGGQIQKSIKTIISGGCSGMYFPRRN</sequence>
<reference evidence="1" key="1">
    <citation type="journal article" date="2021" name="Microb. Physiol.">
        <title>Proteogenomic Insights into the Physiology of Marine, Sulfate-Reducing, Filamentous Desulfonema limicola and Desulfonema magnum.</title>
        <authorList>
            <person name="Schnaars V."/>
            <person name="Wohlbrand L."/>
            <person name="Scheve S."/>
            <person name="Hinrichs C."/>
            <person name="Reinhardt R."/>
            <person name="Rabus R."/>
        </authorList>
    </citation>
    <scope>NUCLEOTIDE SEQUENCE</scope>
    <source>
        <strain evidence="1">4be13</strain>
    </source>
</reference>
<protein>
    <submittedName>
        <fullName evidence="1">Uncharacterized protein</fullName>
    </submittedName>
</protein>
<organism evidence="1 2">
    <name type="scientific">Desulfonema magnum</name>
    <dbReference type="NCBI Taxonomy" id="45655"/>
    <lineage>
        <taxon>Bacteria</taxon>
        <taxon>Pseudomonadati</taxon>
        <taxon>Thermodesulfobacteriota</taxon>
        <taxon>Desulfobacteria</taxon>
        <taxon>Desulfobacterales</taxon>
        <taxon>Desulfococcaceae</taxon>
        <taxon>Desulfonema</taxon>
    </lineage>
</organism>
<keyword evidence="2" id="KW-1185">Reference proteome</keyword>